<sequence>MLLPQQLLLHLLLLLLLLLLPLLLRALSPLILAKSKSPALREVLQMSFCLGRALHFQLVGKLAAPTKTAIKSKSQVAQLY</sequence>
<gene>
    <name evidence="1" type="ORF">HDC06794</name>
</gene>
<protein>
    <submittedName>
        <fullName evidence="1">HDC06794</fullName>
    </submittedName>
</protein>
<name>Q6IGA7_DROME</name>
<dbReference type="AlphaFoldDB" id="Q6IGA7"/>
<reference evidence="1" key="1">
    <citation type="journal article" date="2003" name="Genome Biol.">
        <title>An integrated gene annotation and transcriptional profiling approach towards the full gene content of the Drosophila genome.</title>
        <authorList>
            <person name="Hild M."/>
            <person name="Beckmann B."/>
            <person name="Haas S.A."/>
            <person name="Koch B."/>
            <person name="Solovyev V."/>
            <person name="Busold C."/>
            <person name="Fellenberg K."/>
            <person name="Boutros M."/>
            <person name="Vingron M."/>
            <person name="Sauer F."/>
            <person name="Hoheisel J.D."/>
            <person name="Paro R."/>
        </authorList>
    </citation>
    <scope>NUCLEOTIDE SEQUENCE</scope>
</reference>
<proteinExistence type="predicted"/>
<evidence type="ECO:0000313" key="1">
    <source>
        <dbReference type="EMBL" id="DAA02557.1"/>
    </source>
</evidence>
<organism evidence="1">
    <name type="scientific">Drosophila melanogaster</name>
    <name type="common">Fruit fly</name>
    <dbReference type="NCBI Taxonomy" id="7227"/>
    <lineage>
        <taxon>Eukaryota</taxon>
        <taxon>Metazoa</taxon>
        <taxon>Ecdysozoa</taxon>
        <taxon>Arthropoda</taxon>
        <taxon>Hexapoda</taxon>
        <taxon>Insecta</taxon>
        <taxon>Pterygota</taxon>
        <taxon>Neoptera</taxon>
        <taxon>Endopterygota</taxon>
        <taxon>Diptera</taxon>
        <taxon>Brachycera</taxon>
        <taxon>Muscomorpha</taxon>
        <taxon>Ephydroidea</taxon>
        <taxon>Drosophilidae</taxon>
        <taxon>Drosophila</taxon>
        <taxon>Sophophora</taxon>
    </lineage>
</organism>
<dbReference type="EMBL" id="BK003859">
    <property type="protein sequence ID" value="DAA02557.1"/>
    <property type="molecule type" value="Genomic_DNA"/>
</dbReference>
<accession>Q6IGA7</accession>